<dbReference type="PANTHER" id="PTHR35400">
    <property type="entry name" value="SLR1083 PROTEIN"/>
    <property type="match status" value="1"/>
</dbReference>
<evidence type="ECO:0000313" key="2">
    <source>
        <dbReference type="EMBL" id="GII92640.1"/>
    </source>
</evidence>
<dbReference type="Proteomes" id="UP000606172">
    <property type="component" value="Unassembled WGS sequence"/>
</dbReference>
<comment type="caution">
    <text evidence="2">The sequence shown here is derived from an EMBL/GenBank/DDBJ whole genome shotgun (WGS) entry which is preliminary data.</text>
</comment>
<accession>A0A919V556</accession>
<dbReference type="SUPFAM" id="SSF52980">
    <property type="entry name" value="Restriction endonuclease-like"/>
    <property type="match status" value="1"/>
</dbReference>
<evidence type="ECO:0000259" key="1">
    <source>
        <dbReference type="Pfam" id="PF05685"/>
    </source>
</evidence>
<name>A0A919V556_9ACTN</name>
<dbReference type="InterPro" id="IPR012296">
    <property type="entry name" value="Nuclease_put_TT1808"/>
</dbReference>
<evidence type="ECO:0000313" key="3">
    <source>
        <dbReference type="Proteomes" id="UP000606172"/>
    </source>
</evidence>
<sequence>MGMSKVLERAGAAHMGTNRDIHAGHDDLHARYRQTCELWSDRRVEIIDGRIVVRELPTFNHATIVYRLLLQLIPFLTEQDWVAAFDLKVFLGLHEDRYRPDITITRSSPQMWDAEHVHSDDTLLVVEVVSPSSAKDDHEIKARNYAKGHVPLYLVIDPFEQVARLLSHPTESGYEQETTEALGKPLELPSPWEVTLDTAKLTAS</sequence>
<dbReference type="Pfam" id="PF05685">
    <property type="entry name" value="Uma2"/>
    <property type="match status" value="1"/>
</dbReference>
<feature type="domain" description="Putative restriction endonuclease" evidence="1">
    <location>
        <begin position="33"/>
        <end position="190"/>
    </location>
</feature>
<gene>
    <name evidence="2" type="ORF">Ssi02_28710</name>
</gene>
<dbReference type="InterPro" id="IPR011335">
    <property type="entry name" value="Restrct_endonuc-II-like"/>
</dbReference>
<dbReference type="Gene3D" id="3.90.1570.10">
    <property type="entry name" value="tt1808, chain A"/>
    <property type="match status" value="1"/>
</dbReference>
<protein>
    <recommendedName>
        <fullName evidence="1">Putative restriction endonuclease domain-containing protein</fullName>
    </recommendedName>
</protein>
<keyword evidence="3" id="KW-1185">Reference proteome</keyword>
<proteinExistence type="predicted"/>
<reference evidence="2" key="1">
    <citation type="submission" date="2021-01" db="EMBL/GenBank/DDBJ databases">
        <title>Whole genome shotgun sequence of Sinosporangium siamense NBRC 109515.</title>
        <authorList>
            <person name="Komaki H."/>
            <person name="Tamura T."/>
        </authorList>
    </citation>
    <scope>NUCLEOTIDE SEQUENCE</scope>
    <source>
        <strain evidence="2">NBRC 109515</strain>
    </source>
</reference>
<dbReference type="PANTHER" id="PTHR35400:SF3">
    <property type="entry name" value="SLL1072 PROTEIN"/>
    <property type="match status" value="1"/>
</dbReference>
<dbReference type="CDD" id="cd06260">
    <property type="entry name" value="DUF820-like"/>
    <property type="match status" value="1"/>
</dbReference>
<dbReference type="EMBL" id="BOOW01000018">
    <property type="protein sequence ID" value="GII92640.1"/>
    <property type="molecule type" value="Genomic_DNA"/>
</dbReference>
<dbReference type="InterPro" id="IPR008538">
    <property type="entry name" value="Uma2"/>
</dbReference>
<dbReference type="AlphaFoldDB" id="A0A919V556"/>
<organism evidence="2 3">
    <name type="scientific">Sinosporangium siamense</name>
    <dbReference type="NCBI Taxonomy" id="1367973"/>
    <lineage>
        <taxon>Bacteria</taxon>
        <taxon>Bacillati</taxon>
        <taxon>Actinomycetota</taxon>
        <taxon>Actinomycetes</taxon>
        <taxon>Streptosporangiales</taxon>
        <taxon>Streptosporangiaceae</taxon>
        <taxon>Sinosporangium</taxon>
    </lineage>
</organism>